<dbReference type="PANTHER" id="PTHR10963">
    <property type="entry name" value="GLYCOSYL HYDROLASE-RELATED"/>
    <property type="match status" value="1"/>
</dbReference>
<keyword evidence="3" id="KW-1185">Reference proteome</keyword>
<keyword evidence="2" id="KW-0430">Lectin</keyword>
<dbReference type="SUPFAM" id="SSF49899">
    <property type="entry name" value="Concanavalin A-like lectins/glucanases"/>
    <property type="match status" value="1"/>
</dbReference>
<comment type="similarity">
    <text evidence="1">Belongs to the glycosyl hydrolase 16 family.</text>
</comment>
<name>A0A836CKG3_9STRA</name>
<proteinExistence type="inferred from homology"/>
<dbReference type="EMBL" id="JAFCMP010000105">
    <property type="protein sequence ID" value="KAG5186731.1"/>
    <property type="molecule type" value="Genomic_DNA"/>
</dbReference>
<dbReference type="InterPro" id="IPR050546">
    <property type="entry name" value="Glycosyl_Hydrlase_16"/>
</dbReference>
<gene>
    <name evidence="2" type="ORF">JKP88DRAFT_288579</name>
</gene>
<dbReference type="PANTHER" id="PTHR10963:SF55">
    <property type="entry name" value="GLYCOSIDE HYDROLASE FAMILY 16 PROTEIN"/>
    <property type="match status" value="1"/>
</dbReference>
<comment type="caution">
    <text evidence="2">The sequence shown here is derived from an EMBL/GenBank/DDBJ whole genome shotgun (WGS) entry which is preliminary data.</text>
</comment>
<dbReference type="InterPro" id="IPR013320">
    <property type="entry name" value="ConA-like_dom_sf"/>
</dbReference>
<evidence type="ECO:0000313" key="2">
    <source>
        <dbReference type="EMBL" id="KAG5186731.1"/>
    </source>
</evidence>
<protein>
    <submittedName>
        <fullName evidence="2">Concanavalin A-like lectin/glucanase domain-containing protein</fullName>
    </submittedName>
</protein>
<reference evidence="2" key="1">
    <citation type="submission" date="2021-02" db="EMBL/GenBank/DDBJ databases">
        <title>First Annotated Genome of the Yellow-green Alga Tribonema minus.</title>
        <authorList>
            <person name="Mahan K.M."/>
        </authorList>
    </citation>
    <scope>NUCLEOTIDE SEQUENCE</scope>
    <source>
        <strain evidence="2">UTEX B ZZ1240</strain>
    </source>
</reference>
<sequence>MHPESNHPQAHTNSYRSTISQAFGKPQCNTYGSAHYGIAYSSAYYSGANGSSHGCANAHCNVLQLVWSDEFSTPPGQTAAIDASKWVIMRGDGSEWWNPRWGNNELQVYVDDAVYLENNNLVLEARNEPIQACYQRSYETTQTCTGTYNYQSGKVYSNSTALYNFMYDRVEVNVSVPMYNGGWPAAWMLADS</sequence>
<dbReference type="Gene3D" id="2.60.120.200">
    <property type="match status" value="1"/>
</dbReference>
<evidence type="ECO:0000256" key="1">
    <source>
        <dbReference type="ARBA" id="ARBA00006865"/>
    </source>
</evidence>
<dbReference type="AlphaFoldDB" id="A0A836CKG3"/>
<dbReference type="GO" id="GO:0030246">
    <property type="term" value="F:carbohydrate binding"/>
    <property type="evidence" value="ECO:0007669"/>
    <property type="project" value="UniProtKB-KW"/>
</dbReference>
<dbReference type="Proteomes" id="UP000664859">
    <property type="component" value="Unassembled WGS sequence"/>
</dbReference>
<accession>A0A836CKG3</accession>
<dbReference type="OrthoDB" id="4781at2759"/>
<evidence type="ECO:0000313" key="3">
    <source>
        <dbReference type="Proteomes" id="UP000664859"/>
    </source>
</evidence>
<organism evidence="2 3">
    <name type="scientific">Tribonema minus</name>
    <dbReference type="NCBI Taxonomy" id="303371"/>
    <lineage>
        <taxon>Eukaryota</taxon>
        <taxon>Sar</taxon>
        <taxon>Stramenopiles</taxon>
        <taxon>Ochrophyta</taxon>
        <taxon>PX clade</taxon>
        <taxon>Xanthophyceae</taxon>
        <taxon>Tribonematales</taxon>
        <taxon>Tribonemataceae</taxon>
        <taxon>Tribonema</taxon>
    </lineage>
</organism>